<dbReference type="RefSeq" id="WP_255818804.1">
    <property type="nucleotide sequence ID" value="NZ_CP038804.1"/>
</dbReference>
<protein>
    <submittedName>
        <fullName evidence="1">Uncharacterized protein</fullName>
    </submittedName>
</protein>
<evidence type="ECO:0000313" key="1">
    <source>
        <dbReference type="EMBL" id="UTY33129.1"/>
    </source>
</evidence>
<sequence>MQQLAIMAQCGFLGVQPLSGILAAKADRMSACISYSFSISSSGRPVISLIKAMSKFFSFISLAVFRFVNYS</sequence>
<dbReference type="EMBL" id="CP038804">
    <property type="protein sequence ID" value="UTY33129.1"/>
    <property type="molecule type" value="Genomic_DNA"/>
</dbReference>
<dbReference type="Proteomes" id="UP001058682">
    <property type="component" value="Chromosome"/>
</dbReference>
<name>A0AAE9MS84_9SPIR</name>
<evidence type="ECO:0000313" key="2">
    <source>
        <dbReference type="Proteomes" id="UP001058682"/>
    </source>
</evidence>
<accession>A0AAE9MS84</accession>
<proteinExistence type="predicted"/>
<gene>
    <name evidence="1" type="ORF">E4N74_03190</name>
</gene>
<dbReference type="AlphaFoldDB" id="A0AAE9MS84"/>
<organism evidence="1 2">
    <name type="scientific">Treponema putidum</name>
    <dbReference type="NCBI Taxonomy" id="221027"/>
    <lineage>
        <taxon>Bacteria</taxon>
        <taxon>Pseudomonadati</taxon>
        <taxon>Spirochaetota</taxon>
        <taxon>Spirochaetia</taxon>
        <taxon>Spirochaetales</taxon>
        <taxon>Treponemataceae</taxon>
        <taxon>Treponema</taxon>
    </lineage>
</organism>
<reference evidence="1" key="1">
    <citation type="submission" date="2019-04" db="EMBL/GenBank/DDBJ databases">
        <title>Whole genome sequencing of oral phylogroup 2 treponemes.</title>
        <authorList>
            <person name="Chan Y."/>
            <person name="Zeng H.H."/>
            <person name="Yu X.L."/>
            <person name="Leung W.K."/>
            <person name="Watt R.M."/>
        </authorList>
    </citation>
    <scope>NUCLEOTIDE SEQUENCE</scope>
    <source>
        <strain evidence="1">OMZ 835</strain>
    </source>
</reference>